<dbReference type="PANTHER" id="PTHR43124:SF3">
    <property type="entry name" value="CHLORAMPHENICOL EFFLUX PUMP RV0191"/>
    <property type="match status" value="1"/>
</dbReference>
<keyword evidence="4 6" id="KW-1133">Transmembrane helix</keyword>
<evidence type="ECO:0000256" key="4">
    <source>
        <dbReference type="ARBA" id="ARBA00022989"/>
    </source>
</evidence>
<dbReference type="InterPro" id="IPR020846">
    <property type="entry name" value="MFS_dom"/>
</dbReference>
<dbReference type="Pfam" id="PF07690">
    <property type="entry name" value="MFS_1"/>
    <property type="match status" value="1"/>
</dbReference>
<feature type="transmembrane region" description="Helical" evidence="6">
    <location>
        <begin position="308"/>
        <end position="332"/>
    </location>
</feature>
<feature type="transmembrane region" description="Helical" evidence="6">
    <location>
        <begin position="148"/>
        <end position="170"/>
    </location>
</feature>
<evidence type="ECO:0000259" key="7">
    <source>
        <dbReference type="PROSITE" id="PS50850"/>
    </source>
</evidence>
<feature type="transmembrane region" description="Helical" evidence="6">
    <location>
        <begin position="176"/>
        <end position="196"/>
    </location>
</feature>
<feature type="transmembrane region" description="Helical" evidence="6">
    <location>
        <begin position="90"/>
        <end position="109"/>
    </location>
</feature>
<comment type="subcellular location">
    <subcellularLocation>
        <location evidence="1">Cell membrane</location>
        <topology evidence="1">Multi-pass membrane protein</topology>
    </subcellularLocation>
</comment>
<feature type="domain" description="Major facilitator superfamily (MFS) profile" evidence="7">
    <location>
        <begin position="24"/>
        <end position="401"/>
    </location>
</feature>
<keyword evidence="3 6" id="KW-0812">Transmembrane</keyword>
<feature type="transmembrane region" description="Helical" evidence="6">
    <location>
        <begin position="344"/>
        <end position="367"/>
    </location>
</feature>
<evidence type="ECO:0000256" key="5">
    <source>
        <dbReference type="ARBA" id="ARBA00023136"/>
    </source>
</evidence>
<dbReference type="PANTHER" id="PTHR43124">
    <property type="entry name" value="PURINE EFFLUX PUMP PBUE"/>
    <property type="match status" value="1"/>
</dbReference>
<dbReference type="EMBL" id="JBHTGP010000012">
    <property type="protein sequence ID" value="MFD0687154.1"/>
    <property type="molecule type" value="Genomic_DNA"/>
</dbReference>
<dbReference type="Proteomes" id="UP001597063">
    <property type="component" value="Unassembled WGS sequence"/>
</dbReference>
<keyword evidence="5 6" id="KW-0472">Membrane</keyword>
<accession>A0ABW2XND1</accession>
<dbReference type="CDD" id="cd17324">
    <property type="entry name" value="MFS_NepI_like"/>
    <property type="match status" value="1"/>
</dbReference>
<dbReference type="InterPro" id="IPR050189">
    <property type="entry name" value="MFS_Efflux_Transporters"/>
</dbReference>
<dbReference type="InterPro" id="IPR036259">
    <property type="entry name" value="MFS_trans_sf"/>
</dbReference>
<evidence type="ECO:0000313" key="8">
    <source>
        <dbReference type="EMBL" id="MFD0687154.1"/>
    </source>
</evidence>
<feature type="transmembrane region" description="Helical" evidence="6">
    <location>
        <begin position="115"/>
        <end position="136"/>
    </location>
</feature>
<evidence type="ECO:0000256" key="3">
    <source>
        <dbReference type="ARBA" id="ARBA00022692"/>
    </source>
</evidence>
<gene>
    <name evidence="8" type="ORF">ACFQZM_21830</name>
</gene>
<organism evidence="8 9">
    <name type="scientific">Actinomadura fibrosa</name>
    <dbReference type="NCBI Taxonomy" id="111802"/>
    <lineage>
        <taxon>Bacteria</taxon>
        <taxon>Bacillati</taxon>
        <taxon>Actinomycetota</taxon>
        <taxon>Actinomycetes</taxon>
        <taxon>Streptosporangiales</taxon>
        <taxon>Thermomonosporaceae</taxon>
        <taxon>Actinomadura</taxon>
    </lineage>
</organism>
<dbReference type="InterPro" id="IPR011701">
    <property type="entry name" value="MFS"/>
</dbReference>
<reference evidence="9" key="1">
    <citation type="journal article" date="2019" name="Int. J. Syst. Evol. Microbiol.">
        <title>The Global Catalogue of Microorganisms (GCM) 10K type strain sequencing project: providing services to taxonomists for standard genome sequencing and annotation.</title>
        <authorList>
            <consortium name="The Broad Institute Genomics Platform"/>
            <consortium name="The Broad Institute Genome Sequencing Center for Infectious Disease"/>
            <person name="Wu L."/>
            <person name="Ma J."/>
        </authorList>
    </citation>
    <scope>NUCLEOTIDE SEQUENCE [LARGE SCALE GENOMIC DNA]</scope>
    <source>
        <strain evidence="9">JCM 9371</strain>
    </source>
</reference>
<dbReference type="RefSeq" id="WP_131763120.1">
    <property type="nucleotide sequence ID" value="NZ_CAACUY010000294.1"/>
</dbReference>
<sequence length="408" mass="40593">MNEITASTAAPRAGADGRGLPMGALLALATAVFITSLTETLPAGVLPAMSTDLGVGESAMGQSVTVYAAGTALLAIPLSAATAGWRRKRLLLAAVAGFAAANTVTAASPSYALTMAARFVAGVAAGVAWALLAGYARRLAPVHLQGKAVAIAMAGIPVALSLGVPAGTFLGDALGWRVTFSVMTALAVVLLGWIAAVVPDHPGQGRGGRLPIVRTLAVPGVAPVLFVTLVLVLAHTILYTYVATYLKHLGMGGSVDLVLLVFGAASLVSIWFTGAHIDRRLRALTIAATVLIAAAATVLALLTDGSALVYAAAALWGLGWGGAPTLLQTAVADAGGDAADTAQAMLVTLWNAAMAGGGIVGGVLLDLTGAGSFPWSVLALLLPVLAVVAGARAHGFPARPHSGTASTA</sequence>
<keyword evidence="9" id="KW-1185">Reference proteome</keyword>
<evidence type="ECO:0000256" key="1">
    <source>
        <dbReference type="ARBA" id="ARBA00004651"/>
    </source>
</evidence>
<evidence type="ECO:0000256" key="6">
    <source>
        <dbReference type="SAM" id="Phobius"/>
    </source>
</evidence>
<keyword evidence="2" id="KW-1003">Cell membrane</keyword>
<comment type="caution">
    <text evidence="8">The sequence shown here is derived from an EMBL/GenBank/DDBJ whole genome shotgun (WGS) entry which is preliminary data.</text>
</comment>
<feature type="transmembrane region" description="Helical" evidence="6">
    <location>
        <begin position="216"/>
        <end position="242"/>
    </location>
</feature>
<dbReference type="SUPFAM" id="SSF103473">
    <property type="entry name" value="MFS general substrate transporter"/>
    <property type="match status" value="1"/>
</dbReference>
<name>A0ABW2XND1_9ACTN</name>
<evidence type="ECO:0000313" key="9">
    <source>
        <dbReference type="Proteomes" id="UP001597063"/>
    </source>
</evidence>
<protein>
    <submittedName>
        <fullName evidence="8">MFS transporter</fullName>
    </submittedName>
</protein>
<evidence type="ECO:0000256" key="2">
    <source>
        <dbReference type="ARBA" id="ARBA00022475"/>
    </source>
</evidence>
<dbReference type="Gene3D" id="1.20.1250.20">
    <property type="entry name" value="MFS general substrate transporter like domains"/>
    <property type="match status" value="1"/>
</dbReference>
<proteinExistence type="predicted"/>
<dbReference type="PROSITE" id="PS50850">
    <property type="entry name" value="MFS"/>
    <property type="match status" value="1"/>
</dbReference>
<feature type="transmembrane region" description="Helical" evidence="6">
    <location>
        <begin position="284"/>
        <end position="302"/>
    </location>
</feature>
<feature type="transmembrane region" description="Helical" evidence="6">
    <location>
        <begin position="254"/>
        <end position="272"/>
    </location>
</feature>
<feature type="transmembrane region" description="Helical" evidence="6">
    <location>
        <begin position="58"/>
        <end position="78"/>
    </location>
</feature>
<feature type="transmembrane region" description="Helical" evidence="6">
    <location>
        <begin position="373"/>
        <end position="391"/>
    </location>
</feature>
<feature type="transmembrane region" description="Helical" evidence="6">
    <location>
        <begin position="20"/>
        <end position="38"/>
    </location>
</feature>